<dbReference type="Pfam" id="PF14759">
    <property type="entry name" value="Reductase_C"/>
    <property type="match status" value="1"/>
</dbReference>
<dbReference type="PRINTS" id="PR00411">
    <property type="entry name" value="PNDRDTASEI"/>
</dbReference>
<accession>A0A318Q835</accession>
<keyword evidence="5" id="KW-0274">FAD</keyword>
<dbReference type="GO" id="GO:0051213">
    <property type="term" value="F:dioxygenase activity"/>
    <property type="evidence" value="ECO:0007669"/>
    <property type="project" value="UniProtKB-KW"/>
</dbReference>
<keyword evidence="10" id="KW-0223">Dioxygenase</keyword>
<evidence type="ECO:0000256" key="8">
    <source>
        <dbReference type="ARBA" id="ARBA00023014"/>
    </source>
</evidence>
<dbReference type="Pfam" id="PF00355">
    <property type="entry name" value="Rieske"/>
    <property type="match status" value="1"/>
</dbReference>
<dbReference type="InterPro" id="IPR050446">
    <property type="entry name" value="FAD-oxidoreductase/Apoptosis"/>
</dbReference>
<organism evidence="10 11">
    <name type="scientific">Novacetimonas pomaceti</name>
    <dbReference type="NCBI Taxonomy" id="2021998"/>
    <lineage>
        <taxon>Bacteria</taxon>
        <taxon>Pseudomonadati</taxon>
        <taxon>Pseudomonadota</taxon>
        <taxon>Alphaproteobacteria</taxon>
        <taxon>Acetobacterales</taxon>
        <taxon>Acetobacteraceae</taxon>
        <taxon>Novacetimonas</taxon>
    </lineage>
</organism>
<dbReference type="InterPro" id="IPR036922">
    <property type="entry name" value="Rieske_2Fe-2S_sf"/>
</dbReference>
<keyword evidence="3" id="KW-0001">2Fe-2S</keyword>
<gene>
    <name evidence="10" type="ORF">CFR71_12080</name>
</gene>
<evidence type="ECO:0000256" key="4">
    <source>
        <dbReference type="ARBA" id="ARBA00022723"/>
    </source>
</evidence>
<dbReference type="Gene3D" id="3.50.50.60">
    <property type="entry name" value="FAD/NAD(P)-binding domain"/>
    <property type="match status" value="2"/>
</dbReference>
<evidence type="ECO:0000313" key="11">
    <source>
        <dbReference type="Proteomes" id="UP000247609"/>
    </source>
</evidence>
<dbReference type="InterPro" id="IPR017941">
    <property type="entry name" value="Rieske_2Fe-2S"/>
</dbReference>
<reference evidence="10 11" key="1">
    <citation type="submission" date="2017-07" db="EMBL/GenBank/DDBJ databases">
        <title>A draft genome sequence of Komagataeibacter sp. T5K1.</title>
        <authorList>
            <person name="Skraban J."/>
            <person name="Cleenwerck I."/>
            <person name="Vandamme P."/>
            <person name="Trcek J."/>
        </authorList>
    </citation>
    <scope>NUCLEOTIDE SEQUENCE [LARGE SCALE GENOMIC DNA]</scope>
    <source>
        <strain evidence="10 11">T5K1</strain>
    </source>
</reference>
<dbReference type="AlphaFoldDB" id="A0A318Q835"/>
<keyword evidence="7" id="KW-0408">Iron</keyword>
<evidence type="ECO:0000256" key="1">
    <source>
        <dbReference type="ARBA" id="ARBA00001974"/>
    </source>
</evidence>
<dbReference type="Gene3D" id="3.30.390.30">
    <property type="match status" value="1"/>
</dbReference>
<evidence type="ECO:0000256" key="7">
    <source>
        <dbReference type="ARBA" id="ARBA00023004"/>
    </source>
</evidence>
<dbReference type="InterPro" id="IPR016156">
    <property type="entry name" value="FAD/NAD-linked_Rdtase_dimer_sf"/>
</dbReference>
<dbReference type="PROSITE" id="PS51296">
    <property type="entry name" value="RIESKE"/>
    <property type="match status" value="1"/>
</dbReference>
<protein>
    <submittedName>
        <fullName evidence="10">Benzene 1,2-dioxygenase</fullName>
    </submittedName>
</protein>
<dbReference type="GO" id="GO:0051537">
    <property type="term" value="F:2 iron, 2 sulfur cluster binding"/>
    <property type="evidence" value="ECO:0007669"/>
    <property type="project" value="UniProtKB-KW"/>
</dbReference>
<evidence type="ECO:0000256" key="2">
    <source>
        <dbReference type="ARBA" id="ARBA00022630"/>
    </source>
</evidence>
<evidence type="ECO:0000256" key="3">
    <source>
        <dbReference type="ARBA" id="ARBA00022714"/>
    </source>
</evidence>
<comment type="cofactor">
    <cofactor evidence="1">
        <name>FAD</name>
        <dbReference type="ChEBI" id="CHEBI:57692"/>
    </cofactor>
</comment>
<dbReference type="GO" id="GO:0005737">
    <property type="term" value="C:cytoplasm"/>
    <property type="evidence" value="ECO:0007669"/>
    <property type="project" value="TreeGrafter"/>
</dbReference>
<dbReference type="GO" id="GO:0046872">
    <property type="term" value="F:metal ion binding"/>
    <property type="evidence" value="ECO:0007669"/>
    <property type="project" value="UniProtKB-KW"/>
</dbReference>
<keyword evidence="2" id="KW-0285">Flavoprotein</keyword>
<dbReference type="InterPro" id="IPR036188">
    <property type="entry name" value="FAD/NAD-bd_sf"/>
</dbReference>
<dbReference type="PANTHER" id="PTHR43557">
    <property type="entry name" value="APOPTOSIS-INDUCING FACTOR 1"/>
    <property type="match status" value="1"/>
</dbReference>
<dbReference type="SUPFAM" id="SSF51905">
    <property type="entry name" value="FAD/NAD(P)-binding domain"/>
    <property type="match status" value="2"/>
</dbReference>
<sequence>MQDHDPDRRNSMHDISDTETTWFDVIAVSEVRGMRPVRVEVAGTPMVLVSHEGEVRAFAATCPHKGAPLDKGIVCEGRIVCPWHKAEFSVRDGRLLEPLALDPLPRYPARVRQGRVEVAPHVEPSPSSPRVAEDRSVIIVGAGAGGTATAVFLREAGFAGRITLIGQEDCAPYDRTALSKNVLAGKAEGNAPPPLRPENFYETHDVACRVGRVVALDPQTRTLGLADGESLSADHVVLAPGSTPRMLDVPGHDLKGVFTLRTSRDAQAILSSGQARRDWRVVICGGSFIAMEGAAALRQHGADVTIVADPAIPFENVLGVEIGGRLRALHEANGVVYRGGRRVAKIVGGDHVSGVILDNGESLAADTVVAGIGVRPATDFLPRSLLAGDGGVDVDGRMRVLPGIHVVGDAARFVHEGRRMRIEHWRTAQVQGRVAARAIVGMEDEFAEIPWFWTQQFGKKLEYAGYQGEFDHVEIEGDLEHFDFTATLSNQGRPVGVVTGGRPDVTARMVARPPTG</sequence>
<dbReference type="Gene3D" id="2.102.10.10">
    <property type="entry name" value="Rieske [2Fe-2S] iron-sulphur domain"/>
    <property type="match status" value="1"/>
</dbReference>
<dbReference type="Proteomes" id="UP000247609">
    <property type="component" value="Unassembled WGS sequence"/>
</dbReference>
<keyword evidence="8" id="KW-0411">Iron-sulfur</keyword>
<dbReference type="SUPFAM" id="SSF55424">
    <property type="entry name" value="FAD/NAD-linked reductases, dimerisation (C-terminal) domain"/>
    <property type="match status" value="1"/>
</dbReference>
<dbReference type="PANTHER" id="PTHR43557:SF2">
    <property type="entry name" value="RIESKE DOMAIN-CONTAINING PROTEIN-RELATED"/>
    <property type="match status" value="1"/>
</dbReference>
<evidence type="ECO:0000313" key="10">
    <source>
        <dbReference type="EMBL" id="PYD74910.1"/>
    </source>
</evidence>
<proteinExistence type="predicted"/>
<feature type="domain" description="Rieske" evidence="9">
    <location>
        <begin position="22"/>
        <end position="118"/>
    </location>
</feature>
<evidence type="ECO:0000256" key="5">
    <source>
        <dbReference type="ARBA" id="ARBA00022827"/>
    </source>
</evidence>
<dbReference type="PRINTS" id="PR00368">
    <property type="entry name" value="FADPNR"/>
</dbReference>
<dbReference type="InterPro" id="IPR023753">
    <property type="entry name" value="FAD/NAD-binding_dom"/>
</dbReference>
<name>A0A318Q835_9PROT</name>
<comment type="caution">
    <text evidence="10">The sequence shown here is derived from an EMBL/GenBank/DDBJ whole genome shotgun (WGS) entry which is preliminary data.</text>
</comment>
<dbReference type="GO" id="GO:0016651">
    <property type="term" value="F:oxidoreductase activity, acting on NAD(P)H"/>
    <property type="evidence" value="ECO:0007669"/>
    <property type="project" value="TreeGrafter"/>
</dbReference>
<dbReference type="Pfam" id="PF07992">
    <property type="entry name" value="Pyr_redox_2"/>
    <property type="match status" value="1"/>
</dbReference>
<dbReference type="EMBL" id="NOXG01000018">
    <property type="protein sequence ID" value="PYD74910.1"/>
    <property type="molecule type" value="Genomic_DNA"/>
</dbReference>
<evidence type="ECO:0000256" key="6">
    <source>
        <dbReference type="ARBA" id="ARBA00023002"/>
    </source>
</evidence>
<keyword evidence="6" id="KW-0560">Oxidoreductase</keyword>
<dbReference type="SUPFAM" id="SSF50022">
    <property type="entry name" value="ISP domain"/>
    <property type="match status" value="1"/>
</dbReference>
<keyword evidence="4" id="KW-0479">Metal-binding</keyword>
<evidence type="ECO:0000259" key="9">
    <source>
        <dbReference type="PROSITE" id="PS51296"/>
    </source>
</evidence>
<dbReference type="InterPro" id="IPR028202">
    <property type="entry name" value="Reductase_C"/>
</dbReference>